<dbReference type="InterPro" id="IPR036910">
    <property type="entry name" value="HMG_box_dom_sf"/>
</dbReference>
<dbReference type="PANTHER" id="PTHR45789:SF2">
    <property type="entry name" value="FI18025P1"/>
    <property type="match status" value="1"/>
</dbReference>
<feature type="compositionally biased region" description="Pro residues" evidence="4">
    <location>
        <begin position="1"/>
        <end position="10"/>
    </location>
</feature>
<feature type="compositionally biased region" description="Basic and acidic residues" evidence="4">
    <location>
        <begin position="157"/>
        <end position="172"/>
    </location>
</feature>
<gene>
    <name evidence="6" type="ORF">B0T25DRAFT_20230</name>
</gene>
<dbReference type="GO" id="GO:0000981">
    <property type="term" value="F:DNA-binding transcription factor activity, RNA polymerase II-specific"/>
    <property type="evidence" value="ECO:0007669"/>
    <property type="project" value="TreeGrafter"/>
</dbReference>
<evidence type="ECO:0000259" key="5">
    <source>
        <dbReference type="PROSITE" id="PS50118"/>
    </source>
</evidence>
<keyword evidence="7" id="KW-1185">Reference proteome</keyword>
<feature type="compositionally biased region" description="Polar residues" evidence="4">
    <location>
        <begin position="307"/>
        <end position="319"/>
    </location>
</feature>
<evidence type="ECO:0000256" key="1">
    <source>
        <dbReference type="ARBA" id="ARBA00023125"/>
    </source>
</evidence>
<dbReference type="CDD" id="cd01389">
    <property type="entry name" value="HMG-box_ROX1-like"/>
    <property type="match status" value="1"/>
</dbReference>
<proteinExistence type="predicted"/>
<dbReference type="InterPro" id="IPR009071">
    <property type="entry name" value="HMG_box_dom"/>
</dbReference>
<evidence type="ECO:0000256" key="2">
    <source>
        <dbReference type="ARBA" id="ARBA00023242"/>
    </source>
</evidence>
<feature type="compositionally biased region" description="Low complexity" evidence="4">
    <location>
        <begin position="116"/>
        <end position="135"/>
    </location>
</feature>
<feature type="region of interest" description="Disordered" evidence="4">
    <location>
        <begin position="1"/>
        <end position="172"/>
    </location>
</feature>
<dbReference type="Gene3D" id="1.10.30.10">
    <property type="entry name" value="High mobility group box domain"/>
    <property type="match status" value="1"/>
</dbReference>
<evidence type="ECO:0000256" key="3">
    <source>
        <dbReference type="PROSITE-ProRule" id="PRU00267"/>
    </source>
</evidence>
<accession>A0AAJ0MJU0</accession>
<reference evidence="6" key="1">
    <citation type="journal article" date="2023" name="Mol. Phylogenet. Evol.">
        <title>Genome-scale phylogeny and comparative genomics of the fungal order Sordariales.</title>
        <authorList>
            <person name="Hensen N."/>
            <person name="Bonometti L."/>
            <person name="Westerberg I."/>
            <person name="Brannstrom I.O."/>
            <person name="Guillou S."/>
            <person name="Cros-Aarteil S."/>
            <person name="Calhoun S."/>
            <person name="Haridas S."/>
            <person name="Kuo A."/>
            <person name="Mondo S."/>
            <person name="Pangilinan J."/>
            <person name="Riley R."/>
            <person name="LaButti K."/>
            <person name="Andreopoulos B."/>
            <person name="Lipzen A."/>
            <person name="Chen C."/>
            <person name="Yan M."/>
            <person name="Daum C."/>
            <person name="Ng V."/>
            <person name="Clum A."/>
            <person name="Steindorff A."/>
            <person name="Ohm R.A."/>
            <person name="Martin F."/>
            <person name="Silar P."/>
            <person name="Natvig D.O."/>
            <person name="Lalanne C."/>
            <person name="Gautier V."/>
            <person name="Ament-Velasquez S.L."/>
            <person name="Kruys A."/>
            <person name="Hutchinson M.I."/>
            <person name="Powell A.J."/>
            <person name="Barry K."/>
            <person name="Miller A.N."/>
            <person name="Grigoriev I.V."/>
            <person name="Debuchy R."/>
            <person name="Gladieux P."/>
            <person name="Hiltunen Thoren M."/>
            <person name="Johannesson H."/>
        </authorList>
    </citation>
    <scope>NUCLEOTIDE SEQUENCE</scope>
    <source>
        <strain evidence="6">CBS 955.72</strain>
    </source>
</reference>
<evidence type="ECO:0000256" key="4">
    <source>
        <dbReference type="SAM" id="MobiDB-lite"/>
    </source>
</evidence>
<dbReference type="AlphaFoldDB" id="A0AAJ0MJU0"/>
<dbReference type="GO" id="GO:0000978">
    <property type="term" value="F:RNA polymerase II cis-regulatory region sequence-specific DNA binding"/>
    <property type="evidence" value="ECO:0007669"/>
    <property type="project" value="TreeGrafter"/>
</dbReference>
<dbReference type="InterPro" id="IPR051356">
    <property type="entry name" value="SOX/SOX-like_TF"/>
</dbReference>
<dbReference type="Proteomes" id="UP001275084">
    <property type="component" value="Unassembled WGS sequence"/>
</dbReference>
<dbReference type="SMART" id="SM00398">
    <property type="entry name" value="HMG"/>
    <property type="match status" value="1"/>
</dbReference>
<dbReference type="Pfam" id="PF00505">
    <property type="entry name" value="HMG_box"/>
    <property type="match status" value="1"/>
</dbReference>
<dbReference type="PROSITE" id="PS50118">
    <property type="entry name" value="HMG_BOX_2"/>
    <property type="match status" value="1"/>
</dbReference>
<dbReference type="EMBL" id="JAUIQD010000001">
    <property type="protein sequence ID" value="KAK3362853.1"/>
    <property type="molecule type" value="Genomic_DNA"/>
</dbReference>
<comment type="caution">
    <text evidence="6">The sequence shown here is derived from an EMBL/GenBank/DDBJ whole genome shotgun (WGS) entry which is preliminary data.</text>
</comment>
<feature type="domain" description="HMG box" evidence="5">
    <location>
        <begin position="208"/>
        <end position="276"/>
    </location>
</feature>
<reference evidence="6" key="2">
    <citation type="submission" date="2023-06" db="EMBL/GenBank/DDBJ databases">
        <authorList>
            <consortium name="Lawrence Berkeley National Laboratory"/>
            <person name="Haridas S."/>
            <person name="Hensen N."/>
            <person name="Bonometti L."/>
            <person name="Westerberg I."/>
            <person name="Brannstrom I.O."/>
            <person name="Guillou S."/>
            <person name="Cros-Aarteil S."/>
            <person name="Calhoun S."/>
            <person name="Kuo A."/>
            <person name="Mondo S."/>
            <person name="Pangilinan J."/>
            <person name="Riley R."/>
            <person name="Labutti K."/>
            <person name="Andreopoulos B."/>
            <person name="Lipzen A."/>
            <person name="Chen C."/>
            <person name="Yanf M."/>
            <person name="Daum C."/>
            <person name="Ng V."/>
            <person name="Clum A."/>
            <person name="Steindorff A."/>
            <person name="Ohm R."/>
            <person name="Martin F."/>
            <person name="Silar P."/>
            <person name="Natvig D."/>
            <person name="Lalanne C."/>
            <person name="Gautier V."/>
            <person name="Ament-Velasquez S.L."/>
            <person name="Kruys A."/>
            <person name="Hutchinson M.I."/>
            <person name="Powell A.J."/>
            <person name="Barry K."/>
            <person name="Miller A.N."/>
            <person name="Grigoriev I.V."/>
            <person name="Debuchy R."/>
            <person name="Gladieux P."/>
            <person name="Thoren M.H."/>
            <person name="Johannesson H."/>
        </authorList>
    </citation>
    <scope>NUCLEOTIDE SEQUENCE</scope>
    <source>
        <strain evidence="6">CBS 955.72</strain>
    </source>
</reference>
<organism evidence="6 7">
    <name type="scientific">Lasiosphaeria hispida</name>
    <dbReference type="NCBI Taxonomy" id="260671"/>
    <lineage>
        <taxon>Eukaryota</taxon>
        <taxon>Fungi</taxon>
        <taxon>Dikarya</taxon>
        <taxon>Ascomycota</taxon>
        <taxon>Pezizomycotina</taxon>
        <taxon>Sordariomycetes</taxon>
        <taxon>Sordariomycetidae</taxon>
        <taxon>Sordariales</taxon>
        <taxon>Lasiosphaeriaceae</taxon>
        <taxon>Lasiosphaeria</taxon>
    </lineage>
</organism>
<evidence type="ECO:0000313" key="6">
    <source>
        <dbReference type="EMBL" id="KAK3362853.1"/>
    </source>
</evidence>
<feature type="DNA-binding region" description="HMG box" evidence="3">
    <location>
        <begin position="208"/>
        <end position="276"/>
    </location>
</feature>
<feature type="region of interest" description="Disordered" evidence="4">
    <location>
        <begin position="431"/>
        <end position="452"/>
    </location>
</feature>
<dbReference type="SUPFAM" id="SSF47095">
    <property type="entry name" value="HMG-box"/>
    <property type="match status" value="1"/>
</dbReference>
<feature type="region of interest" description="Disordered" evidence="4">
    <location>
        <begin position="257"/>
        <end position="332"/>
    </location>
</feature>
<feature type="compositionally biased region" description="Basic and acidic residues" evidence="4">
    <location>
        <begin position="261"/>
        <end position="277"/>
    </location>
</feature>
<keyword evidence="2 3" id="KW-0539">Nucleus</keyword>
<name>A0AAJ0MJU0_9PEZI</name>
<dbReference type="GO" id="GO:0005634">
    <property type="term" value="C:nucleus"/>
    <property type="evidence" value="ECO:0007669"/>
    <property type="project" value="UniProtKB-UniRule"/>
</dbReference>
<evidence type="ECO:0000313" key="7">
    <source>
        <dbReference type="Proteomes" id="UP001275084"/>
    </source>
</evidence>
<dbReference type="PANTHER" id="PTHR45789">
    <property type="entry name" value="FI18025P1"/>
    <property type="match status" value="1"/>
</dbReference>
<sequence length="559" mass="62610">MDHNTPPSPAPSKADQIPPGFHELLQHNAATSYAREGMSVEPPQAHSQPASRYGSPGPQGFHSQTYDPGMAYHQRSGGGQLGYHQPMYSHDSSPYGPIPEAHQPYSTPATSPPTPSRASDIATTRSGNTRRGTGSKALGPKSTRIEKTTSKKKKERAKPAHDMPTYDKPMSELTKESLTAVADIGAYVNRSAEVRRREIETGKNPGRVKRPMNAFMLYRKAYQQRAKELASQHNHQIVSRVCGSSWPLEPESVRAQFKQWADTERENHQKAHPDYKFKPAKPQKQKQKDERFGDSDGSDLEDYDWTGRNTSHTRSATRTPNEDGDDDYMPPRSVYSGMPSFQFGNMHGVGGIAHQNRSAFEFSNPGKPMPAPYDHRDLPGQYYETHVQNPSRHLHHGMVEDVLMRKTPSPSLAFPSSSSSGHHVLHHQQYDASQYHPHSSAPEPQLHMPQQPQRFEHRIDPSLLPHEGGSLYDASNLNSLLFDHGLPGPQQPWQQPTHLTPGAEDENHYAEAFLGLEETLSMEQQAQYLRGADEWHIEPLADTAQFDTSWADPSHKVEH</sequence>
<protein>
    <recommendedName>
        <fullName evidence="5">HMG box domain-containing protein</fullName>
    </recommendedName>
</protein>
<keyword evidence="1 3" id="KW-0238">DNA-binding</keyword>